<dbReference type="Pfam" id="PF00046">
    <property type="entry name" value="Homeodomain"/>
    <property type="match status" value="1"/>
</dbReference>
<gene>
    <name evidence="9" type="ORF">RHS01_08083</name>
</gene>
<keyword evidence="3 5" id="KW-0371">Homeobox</keyword>
<dbReference type="SUPFAM" id="SSF46689">
    <property type="entry name" value="Homeodomain-like"/>
    <property type="match status" value="1"/>
</dbReference>
<dbReference type="GO" id="GO:0000981">
    <property type="term" value="F:DNA-binding transcription factor activity, RNA polymerase II-specific"/>
    <property type="evidence" value="ECO:0007669"/>
    <property type="project" value="InterPro"/>
</dbReference>
<comment type="caution">
    <text evidence="9">The sequence shown here is derived from an EMBL/GenBank/DDBJ whole genome shotgun (WGS) entry which is preliminary data.</text>
</comment>
<dbReference type="InterPro" id="IPR009057">
    <property type="entry name" value="Homeodomain-like_sf"/>
</dbReference>
<reference evidence="9" key="1">
    <citation type="submission" date="2020-09" db="EMBL/GenBank/DDBJ databases">
        <title>Comparative genome analyses of four rice-infecting Rhizoctonia solani isolates reveal extensive enrichment of homogalacturonan modification genes.</title>
        <authorList>
            <person name="Lee D.-Y."/>
            <person name="Jeon J."/>
            <person name="Kim K.-T."/>
            <person name="Cheong K."/>
            <person name="Song H."/>
            <person name="Choi G."/>
            <person name="Ko J."/>
            <person name="Opiyo S.O."/>
            <person name="Zuo S."/>
            <person name="Madhav S."/>
            <person name="Lee Y.-H."/>
            <person name="Wang G.-L."/>
        </authorList>
    </citation>
    <scope>NUCLEOTIDE SEQUENCE</scope>
    <source>
        <strain evidence="9">AG1-IA B2</strain>
    </source>
</reference>
<evidence type="ECO:0000256" key="7">
    <source>
        <dbReference type="SAM" id="MobiDB-lite"/>
    </source>
</evidence>
<evidence type="ECO:0000313" key="9">
    <source>
        <dbReference type="EMBL" id="KAF8752371.1"/>
    </source>
</evidence>
<keyword evidence="4 5" id="KW-0539">Nucleus</keyword>
<dbReference type="InterPro" id="IPR001356">
    <property type="entry name" value="HD"/>
</dbReference>
<evidence type="ECO:0000256" key="4">
    <source>
        <dbReference type="ARBA" id="ARBA00023242"/>
    </source>
</evidence>
<dbReference type="EMBL" id="JACYCF010000016">
    <property type="protein sequence ID" value="KAF8752371.1"/>
    <property type="molecule type" value="Genomic_DNA"/>
</dbReference>
<organism evidence="9 10">
    <name type="scientific">Rhizoctonia solani</name>
    <dbReference type="NCBI Taxonomy" id="456999"/>
    <lineage>
        <taxon>Eukaryota</taxon>
        <taxon>Fungi</taxon>
        <taxon>Dikarya</taxon>
        <taxon>Basidiomycota</taxon>
        <taxon>Agaricomycotina</taxon>
        <taxon>Agaricomycetes</taxon>
        <taxon>Cantharellales</taxon>
        <taxon>Ceratobasidiaceae</taxon>
        <taxon>Rhizoctonia</taxon>
    </lineage>
</organism>
<dbReference type="PANTHER" id="PTHR24324">
    <property type="entry name" value="HOMEOBOX PROTEIN HHEX"/>
    <property type="match status" value="1"/>
</dbReference>
<dbReference type="Proteomes" id="UP000614334">
    <property type="component" value="Unassembled WGS sequence"/>
</dbReference>
<feature type="region of interest" description="Disordered" evidence="7">
    <location>
        <begin position="1"/>
        <end position="22"/>
    </location>
</feature>
<keyword evidence="2 5" id="KW-0238">DNA-binding</keyword>
<evidence type="ECO:0000256" key="2">
    <source>
        <dbReference type="ARBA" id="ARBA00023125"/>
    </source>
</evidence>
<dbReference type="CDD" id="cd00086">
    <property type="entry name" value="homeodomain"/>
    <property type="match status" value="1"/>
</dbReference>
<feature type="region of interest" description="Disordered" evidence="7">
    <location>
        <begin position="183"/>
        <end position="233"/>
    </location>
</feature>
<evidence type="ECO:0000313" key="10">
    <source>
        <dbReference type="Proteomes" id="UP000614334"/>
    </source>
</evidence>
<dbReference type="GO" id="GO:0030154">
    <property type="term" value="P:cell differentiation"/>
    <property type="evidence" value="ECO:0007669"/>
    <property type="project" value="TreeGrafter"/>
</dbReference>
<dbReference type="InterPro" id="IPR017970">
    <property type="entry name" value="Homeobox_CS"/>
</dbReference>
<dbReference type="SMART" id="SM00389">
    <property type="entry name" value="HOX"/>
    <property type="match status" value="1"/>
</dbReference>
<feature type="DNA-binding region" description="Homeobox" evidence="5">
    <location>
        <begin position="34"/>
        <end position="78"/>
    </location>
</feature>
<dbReference type="PROSITE" id="PS50071">
    <property type="entry name" value="HOMEOBOX_2"/>
    <property type="match status" value="1"/>
</dbReference>
<dbReference type="PROSITE" id="PS00027">
    <property type="entry name" value="HOMEOBOX_1"/>
    <property type="match status" value="1"/>
</dbReference>
<evidence type="ECO:0000256" key="5">
    <source>
        <dbReference type="PROSITE-ProRule" id="PRU00108"/>
    </source>
</evidence>
<name>A0A8H7I6Q8_9AGAM</name>
<dbReference type="GO" id="GO:0000978">
    <property type="term" value="F:RNA polymerase II cis-regulatory region sequence-specific DNA binding"/>
    <property type="evidence" value="ECO:0007669"/>
    <property type="project" value="TreeGrafter"/>
</dbReference>
<accession>A0A8H7I6Q8</accession>
<protein>
    <recommendedName>
        <fullName evidence="8">Homeobox domain-containing protein</fullName>
    </recommendedName>
</protein>
<comment type="subcellular location">
    <subcellularLocation>
        <location evidence="1 5 6">Nucleus</location>
    </subcellularLocation>
</comment>
<sequence length="270" mass="30906">MPCYRPSRSKRTADTPQDTRWQPSQDDFELLLAMLFQSRIVCFPTKEERVAMANRLNVTERQVQVWCQNKRQKLRETRQGRSSEYVGSPLPQLPTPPKSHRKLPKSRAPSEFTEPSLDDTEYIPRATRTRTRLITPIELAPVSRVTLDVTPTAFTPPPPKLPELVIHTHTSPRHILREIVRTSPFQESPIASSPPELSFDDDDELESIATASEFSSPPPPSHSSKPTWDFPMVTSPSFQDRLTTWAQNRFPEADLRLRSKSSDDLVKPVW</sequence>
<dbReference type="InterPro" id="IPR051000">
    <property type="entry name" value="Homeobox_DNA-bind_prot"/>
</dbReference>
<dbReference type="AlphaFoldDB" id="A0A8H7I6Q8"/>
<dbReference type="Gene3D" id="1.10.10.60">
    <property type="entry name" value="Homeodomain-like"/>
    <property type="match status" value="1"/>
</dbReference>
<evidence type="ECO:0000256" key="3">
    <source>
        <dbReference type="ARBA" id="ARBA00023155"/>
    </source>
</evidence>
<dbReference type="GO" id="GO:0005634">
    <property type="term" value="C:nucleus"/>
    <property type="evidence" value="ECO:0007669"/>
    <property type="project" value="UniProtKB-SubCell"/>
</dbReference>
<feature type="region of interest" description="Disordered" evidence="7">
    <location>
        <begin position="71"/>
        <end position="117"/>
    </location>
</feature>
<dbReference type="PANTHER" id="PTHR24324:SF5">
    <property type="entry name" value="HEMATOPOIETICALLY-EXPRESSED HOMEOBOX PROTEIN HHEX"/>
    <property type="match status" value="1"/>
</dbReference>
<evidence type="ECO:0000256" key="1">
    <source>
        <dbReference type="ARBA" id="ARBA00004123"/>
    </source>
</evidence>
<evidence type="ECO:0000256" key="6">
    <source>
        <dbReference type="RuleBase" id="RU000682"/>
    </source>
</evidence>
<feature type="domain" description="Homeobox" evidence="8">
    <location>
        <begin position="32"/>
        <end position="77"/>
    </location>
</feature>
<proteinExistence type="predicted"/>
<evidence type="ECO:0000259" key="8">
    <source>
        <dbReference type="PROSITE" id="PS50071"/>
    </source>
</evidence>